<organism evidence="1 2">
    <name type="scientific">Pseudobutyrivibrio ruminis</name>
    <dbReference type="NCBI Taxonomy" id="46206"/>
    <lineage>
        <taxon>Bacteria</taxon>
        <taxon>Bacillati</taxon>
        <taxon>Bacillota</taxon>
        <taxon>Clostridia</taxon>
        <taxon>Lachnospirales</taxon>
        <taxon>Lachnospiraceae</taxon>
        <taxon>Pseudobutyrivibrio</taxon>
    </lineage>
</organism>
<dbReference type="AlphaFoldDB" id="A0A927YLY9"/>
<protein>
    <submittedName>
        <fullName evidence="1">Uncharacterized protein</fullName>
    </submittedName>
</protein>
<dbReference type="EMBL" id="SVER01000011">
    <property type="protein sequence ID" value="MBE5919304.1"/>
    <property type="molecule type" value="Genomic_DNA"/>
</dbReference>
<evidence type="ECO:0000313" key="1">
    <source>
        <dbReference type="EMBL" id="MBE5919304.1"/>
    </source>
</evidence>
<proteinExistence type="predicted"/>
<name>A0A927YLY9_9FIRM</name>
<gene>
    <name evidence="1" type="ORF">E7272_05595</name>
</gene>
<reference evidence="1" key="1">
    <citation type="submission" date="2019-04" db="EMBL/GenBank/DDBJ databases">
        <title>Evolution of Biomass-Degrading Anaerobic Consortia Revealed by Metagenomics.</title>
        <authorList>
            <person name="Peng X."/>
        </authorList>
    </citation>
    <scope>NUCLEOTIDE SEQUENCE</scope>
    <source>
        <strain evidence="1">SIG311</strain>
    </source>
</reference>
<evidence type="ECO:0000313" key="2">
    <source>
        <dbReference type="Proteomes" id="UP000766246"/>
    </source>
</evidence>
<dbReference type="Proteomes" id="UP000766246">
    <property type="component" value="Unassembled WGS sequence"/>
</dbReference>
<comment type="caution">
    <text evidence="1">The sequence shown here is derived from an EMBL/GenBank/DDBJ whole genome shotgun (WGS) entry which is preliminary data.</text>
</comment>
<accession>A0A927YLY9</accession>
<sequence length="252" mass="29318">MYPKMLQASIENEKKGIEYDYNHNDGLVLAEMTSEIKSTLGYNIRYLAEIDAYNLKGAGTIMAKYFDRFESEGVRAYILPQIIEDKVKESFDIARRGYISFKNSSYYISGIGETAPAYIYVRYDSSFKRLKPKKNKNQLMELITSPRDAFYLTFTVRMLASWRVENIEPLLLQYFHSDKISAEELGINDYDEYYPSVSYIRDSLRYLAIDGLKYYPSEANYALIKSLLKSDNMNVVAACKKSLRYMEKKLNI</sequence>